<dbReference type="Gene3D" id="3.30.390.50">
    <property type="entry name" value="CO dehydrogenase flavoprotein, C-terminal domain"/>
    <property type="match status" value="1"/>
</dbReference>
<dbReference type="InterPro" id="IPR036318">
    <property type="entry name" value="FAD-bd_PCMH-like_sf"/>
</dbReference>
<dbReference type="InterPro" id="IPR051312">
    <property type="entry name" value="Diverse_Substr_Oxidored"/>
</dbReference>
<gene>
    <name evidence="5" type="ORF">HMPREF1090_03268</name>
</gene>
<sequence length="291" mass="32112">MIQYKYHRAVSLDDVVNVLKEYGGKARIVAGGTDILVQIHEKDKRWKDLRCLLDITYLDKELRYISEDEEYVYIGPLSTHTDLEQSEIIAKHIPFLGWASATVGSPQIRNRGTLGGSIGNGFPASDPLPALIAADALIRVYGQDGDRECLLKDFYEGKGSLKLEPGEFIREFVVKKLPEGTGMGFSKLGRRKALAISRLNCAAALTLDSEGTITEARIAPGCIFVQPDRVEKAEQVLIGQKPSEELFAKAGKAVSEVMIERTGVRWSTQYKEPAVQEIVLRALCQAAGMEV</sequence>
<dbReference type="HOGENOM" id="CLU_058050_0_1_9"/>
<comment type="caution">
    <text evidence="5">The sequence shown here is derived from an EMBL/GenBank/DDBJ whole genome shotgun (WGS) entry which is preliminary data.</text>
</comment>
<evidence type="ECO:0000313" key="5">
    <source>
        <dbReference type="EMBL" id="ENZ12987.1"/>
    </source>
</evidence>
<evidence type="ECO:0000256" key="2">
    <source>
        <dbReference type="ARBA" id="ARBA00022827"/>
    </source>
</evidence>
<dbReference type="InterPro" id="IPR016169">
    <property type="entry name" value="FAD-bd_PCMH_sub2"/>
</dbReference>
<dbReference type="SUPFAM" id="SSF56176">
    <property type="entry name" value="FAD-binding/transporter-associated domain-like"/>
    <property type="match status" value="1"/>
</dbReference>
<feature type="domain" description="FAD-binding PCMH-type" evidence="4">
    <location>
        <begin position="1"/>
        <end position="179"/>
    </location>
</feature>
<dbReference type="Proteomes" id="UP000013085">
    <property type="component" value="Unassembled WGS sequence"/>
</dbReference>
<keyword evidence="1" id="KW-0285">Flavoprotein</keyword>
<dbReference type="PANTHER" id="PTHR42659:SF2">
    <property type="entry name" value="XANTHINE DEHYDROGENASE SUBUNIT C-RELATED"/>
    <property type="match status" value="1"/>
</dbReference>
<dbReference type="Gene3D" id="3.30.465.10">
    <property type="match status" value="1"/>
</dbReference>
<dbReference type="AlphaFoldDB" id="A0A0E2H7Y1"/>
<dbReference type="PANTHER" id="PTHR42659">
    <property type="entry name" value="XANTHINE DEHYDROGENASE SUBUNIT C-RELATED"/>
    <property type="match status" value="1"/>
</dbReference>
<dbReference type="Gene3D" id="3.30.43.10">
    <property type="entry name" value="Uridine Diphospho-n-acetylenolpyruvylglucosamine Reductase, domain 2"/>
    <property type="match status" value="1"/>
</dbReference>
<dbReference type="InterPro" id="IPR016167">
    <property type="entry name" value="FAD-bd_PCMH_sub1"/>
</dbReference>
<evidence type="ECO:0000256" key="1">
    <source>
        <dbReference type="ARBA" id="ARBA00022630"/>
    </source>
</evidence>
<dbReference type="PROSITE" id="PS51387">
    <property type="entry name" value="FAD_PCMH"/>
    <property type="match status" value="1"/>
</dbReference>
<dbReference type="PATRIC" id="fig|999408.3.peg.3536"/>
<dbReference type="InterPro" id="IPR036683">
    <property type="entry name" value="CO_DH_flav_C_dom_sf"/>
</dbReference>
<evidence type="ECO:0000259" key="4">
    <source>
        <dbReference type="PROSITE" id="PS51387"/>
    </source>
</evidence>
<dbReference type="GO" id="GO:0071949">
    <property type="term" value="F:FAD binding"/>
    <property type="evidence" value="ECO:0007669"/>
    <property type="project" value="InterPro"/>
</dbReference>
<proteinExistence type="predicted"/>
<dbReference type="SMART" id="SM01092">
    <property type="entry name" value="CO_deh_flav_C"/>
    <property type="match status" value="1"/>
</dbReference>
<protein>
    <recommendedName>
        <fullName evidence="4">FAD-binding PCMH-type domain-containing protein</fullName>
    </recommendedName>
</protein>
<dbReference type="EMBL" id="AGYR01000036">
    <property type="protein sequence ID" value="ENZ12987.1"/>
    <property type="molecule type" value="Genomic_DNA"/>
</dbReference>
<dbReference type="RefSeq" id="WP_002593492.1">
    <property type="nucleotide sequence ID" value="NZ_KB850978.1"/>
</dbReference>
<name>A0A0E2H7Y1_9FIRM</name>
<dbReference type="InterPro" id="IPR002346">
    <property type="entry name" value="Mopterin_DH_FAD-bd"/>
</dbReference>
<dbReference type="Pfam" id="PF03450">
    <property type="entry name" value="CO_deh_flav_C"/>
    <property type="match status" value="1"/>
</dbReference>
<reference evidence="5 6" key="1">
    <citation type="submission" date="2013-01" db="EMBL/GenBank/DDBJ databases">
        <title>The Genome Sequence of Clostridium clostridioforme 90A8.</title>
        <authorList>
            <consortium name="The Broad Institute Genome Sequencing Platform"/>
            <person name="Earl A."/>
            <person name="Ward D."/>
            <person name="Feldgarden M."/>
            <person name="Gevers D."/>
            <person name="Courvalin P."/>
            <person name="Lambert T."/>
            <person name="Walker B."/>
            <person name="Young S.K."/>
            <person name="Zeng Q."/>
            <person name="Gargeya S."/>
            <person name="Fitzgerald M."/>
            <person name="Haas B."/>
            <person name="Abouelleil A."/>
            <person name="Alvarado L."/>
            <person name="Arachchi H.M."/>
            <person name="Berlin A.M."/>
            <person name="Chapman S.B."/>
            <person name="Dewar J."/>
            <person name="Goldberg J."/>
            <person name="Griggs A."/>
            <person name="Gujja S."/>
            <person name="Hansen M."/>
            <person name="Howarth C."/>
            <person name="Imamovic A."/>
            <person name="Larimer J."/>
            <person name="McCowan C."/>
            <person name="Murphy C."/>
            <person name="Neiman D."/>
            <person name="Pearson M."/>
            <person name="Priest M."/>
            <person name="Roberts A."/>
            <person name="Saif S."/>
            <person name="Shea T."/>
            <person name="Sisk P."/>
            <person name="Sykes S."/>
            <person name="Wortman J."/>
            <person name="Nusbaum C."/>
            <person name="Birren B."/>
        </authorList>
    </citation>
    <scope>NUCLEOTIDE SEQUENCE [LARGE SCALE GENOMIC DNA]</scope>
    <source>
        <strain evidence="5 6">90A8</strain>
    </source>
</reference>
<keyword evidence="2" id="KW-0274">FAD</keyword>
<dbReference type="InterPro" id="IPR016166">
    <property type="entry name" value="FAD-bd_PCMH"/>
</dbReference>
<dbReference type="InterPro" id="IPR005107">
    <property type="entry name" value="CO_DH_flav_C"/>
</dbReference>
<evidence type="ECO:0000256" key="3">
    <source>
        <dbReference type="ARBA" id="ARBA00023002"/>
    </source>
</evidence>
<accession>A0A0E2H7Y1</accession>
<dbReference type="Pfam" id="PF00941">
    <property type="entry name" value="FAD_binding_5"/>
    <property type="match status" value="1"/>
</dbReference>
<dbReference type="GO" id="GO:0016491">
    <property type="term" value="F:oxidoreductase activity"/>
    <property type="evidence" value="ECO:0007669"/>
    <property type="project" value="UniProtKB-KW"/>
</dbReference>
<dbReference type="SUPFAM" id="SSF55447">
    <property type="entry name" value="CO dehydrogenase flavoprotein C-terminal domain-like"/>
    <property type="match status" value="1"/>
</dbReference>
<organism evidence="5 6">
    <name type="scientific">[Clostridium] clostridioforme 90A8</name>
    <dbReference type="NCBI Taxonomy" id="999408"/>
    <lineage>
        <taxon>Bacteria</taxon>
        <taxon>Bacillati</taxon>
        <taxon>Bacillota</taxon>
        <taxon>Clostridia</taxon>
        <taxon>Lachnospirales</taxon>
        <taxon>Lachnospiraceae</taxon>
        <taxon>Enterocloster</taxon>
    </lineage>
</organism>
<keyword evidence="3" id="KW-0560">Oxidoreductase</keyword>
<evidence type="ECO:0000313" key="6">
    <source>
        <dbReference type="Proteomes" id="UP000013085"/>
    </source>
</evidence>